<dbReference type="GO" id="GO:0003677">
    <property type="term" value="F:DNA binding"/>
    <property type="evidence" value="ECO:0007669"/>
    <property type="project" value="InterPro"/>
</dbReference>
<dbReference type="InterPro" id="IPR010982">
    <property type="entry name" value="Lambda_DNA-bd_dom_sf"/>
</dbReference>
<dbReference type="Pfam" id="PF01381">
    <property type="entry name" value="HTH_3"/>
    <property type="match status" value="1"/>
</dbReference>
<dbReference type="CDD" id="cd00093">
    <property type="entry name" value="HTH_XRE"/>
    <property type="match status" value="1"/>
</dbReference>
<dbReference type="SUPFAM" id="SSF48452">
    <property type="entry name" value="TPR-like"/>
    <property type="match status" value="1"/>
</dbReference>
<comment type="caution">
    <text evidence="2">The sequence shown here is derived from an EMBL/GenBank/DDBJ whole genome shotgun (WGS) entry which is preliminary data.</text>
</comment>
<evidence type="ECO:0000313" key="2">
    <source>
        <dbReference type="EMBL" id="MYV16054.1"/>
    </source>
</evidence>
<dbReference type="EMBL" id="WEZQ01000001">
    <property type="protein sequence ID" value="MYV16054.1"/>
    <property type="molecule type" value="Genomic_DNA"/>
</dbReference>
<dbReference type="SMART" id="SM00530">
    <property type="entry name" value="HTH_XRE"/>
    <property type="match status" value="1"/>
</dbReference>
<organism evidence="2 3">
    <name type="scientific">Furfurilactobacillus milii</name>
    <dbReference type="NCBI Taxonomy" id="2888272"/>
    <lineage>
        <taxon>Bacteria</taxon>
        <taxon>Bacillati</taxon>
        <taxon>Bacillota</taxon>
        <taxon>Bacilli</taxon>
        <taxon>Lactobacillales</taxon>
        <taxon>Lactobacillaceae</taxon>
        <taxon>Furfurilactobacillus</taxon>
    </lineage>
</organism>
<proteinExistence type="predicted"/>
<sequence length="289" mass="33524">MALYNGRVIRDARLAQHLTQAELGAGICDQPAISHIENSNELPSDRIIKILLNRLNLRYSDVIDNKNVNANYALPEIEELISKQQYQLATERLKALDRDTLTTHTTLEADFLIAYVNFHLNKNYDQAIFEFNRNILGDEKQLIDPFEILSLDQLGLIYCLKKELDNARFYFQQIPDLLSKANIASNTYWITLIYHDLAFFYSRTHEYKLSNHYAKRGLELLKENHQSQFVDSLSFTIGKNYANTTQDWKKSSAKHFLQQAITFGKFKGNLDLVKRAEAIIVQHEQSYTN</sequence>
<evidence type="ECO:0000259" key="1">
    <source>
        <dbReference type="PROSITE" id="PS50943"/>
    </source>
</evidence>
<dbReference type="InterPro" id="IPR011990">
    <property type="entry name" value="TPR-like_helical_dom_sf"/>
</dbReference>
<accession>A0A6N9HZU3</accession>
<dbReference type="Gene3D" id="1.25.40.10">
    <property type="entry name" value="Tetratricopeptide repeat domain"/>
    <property type="match status" value="1"/>
</dbReference>
<dbReference type="InterPro" id="IPR001387">
    <property type="entry name" value="Cro/C1-type_HTH"/>
</dbReference>
<reference evidence="2 3" key="1">
    <citation type="journal article" date="2019" name="Appl. Environ. Microbiol.">
        <title>Genetic determinants of hydroxycinnamic acid metabolism in heterofermentative lactobacilli.</title>
        <authorList>
            <person name="Gaur G."/>
            <person name="Oh J.H."/>
            <person name="Filannino P."/>
            <person name="Gobbetti M."/>
            <person name="van Pijkeren J.P."/>
            <person name="Ganzle M.G."/>
        </authorList>
    </citation>
    <scope>NUCLEOTIDE SEQUENCE [LARGE SCALE GENOMIC DNA]</scope>
    <source>
        <strain evidence="2 3">C5</strain>
    </source>
</reference>
<evidence type="ECO:0000313" key="3">
    <source>
        <dbReference type="Proteomes" id="UP000449209"/>
    </source>
</evidence>
<gene>
    <name evidence="2" type="ORF">GB993_00725</name>
</gene>
<feature type="domain" description="HTH cro/C1-type" evidence="1">
    <location>
        <begin position="9"/>
        <end position="62"/>
    </location>
</feature>
<name>A0A6N9HZU3_9LACO</name>
<dbReference type="PROSITE" id="PS50943">
    <property type="entry name" value="HTH_CROC1"/>
    <property type="match status" value="1"/>
</dbReference>
<protein>
    <submittedName>
        <fullName evidence="2">Helix-turn-helix domain-containing protein</fullName>
    </submittedName>
</protein>
<dbReference type="SUPFAM" id="SSF47413">
    <property type="entry name" value="lambda repressor-like DNA-binding domains"/>
    <property type="match status" value="1"/>
</dbReference>
<dbReference type="Proteomes" id="UP000449209">
    <property type="component" value="Unassembled WGS sequence"/>
</dbReference>
<dbReference type="AlphaFoldDB" id="A0A6N9HZU3"/>